<feature type="compositionally biased region" description="Low complexity" evidence="1">
    <location>
        <begin position="462"/>
        <end position="488"/>
    </location>
</feature>
<feature type="region of interest" description="Disordered" evidence="1">
    <location>
        <begin position="453"/>
        <end position="494"/>
    </location>
</feature>
<dbReference type="AlphaFoldDB" id="A0A8J3R2A0"/>
<dbReference type="Proteomes" id="UP000642748">
    <property type="component" value="Unassembled WGS sequence"/>
</dbReference>
<evidence type="ECO:0000313" key="2">
    <source>
        <dbReference type="EMBL" id="GIH18876.1"/>
    </source>
</evidence>
<keyword evidence="3" id="KW-1185">Reference proteome</keyword>
<name>A0A8J3R2A0_9ACTN</name>
<sequence>MTSLARAEAVRAGRAQPIATVRHVHVHDRPLVLVPLTLAGEANAPLAAMVGDDPDKPRLLVVAQPRNRDQRFAFATALAGVIVSYADGFTARVEAVAGDRARDIRVRFADAPQIVVPNPGGVDFARLFGRSTRFRRSYGDYAVDPAVPMLGRWLTFFAERAEYPGSCLLLAATEALALHWATGQSLVEDQNLAALLGWIDPPVGLTGAQAAVLAEDAGTWPPAGPTTDPTFDSTVLAPLIQAGDVPGLEKALTAQLEPTWGLVWRAVDRLRALPAGPRVAGRWDADKEAYTAHVQHLRDGGPPQPRRDSATAAAQRLNRLERAQASYAAQRAFDDPLVLAEYRLAGEAFVGTVTAAEPERVEGAGRSRKLRPHIVVSTADPVRLAPGTALVAPTRSGQKATLIAITGDGVLLELSGGMGRAATPAPGTVPEVGERICYSSLTDGYQPVADFPRREDTPWTHGGPPAGYDPAPVGDAADAAATDTVAADAAEEWS</sequence>
<comment type="caution">
    <text evidence="2">The sequence shown here is derived from an EMBL/GenBank/DDBJ whole genome shotgun (WGS) entry which is preliminary data.</text>
</comment>
<evidence type="ECO:0000256" key="1">
    <source>
        <dbReference type="SAM" id="MobiDB-lite"/>
    </source>
</evidence>
<proteinExistence type="predicted"/>
<accession>A0A8J3R2A0</accession>
<organism evidence="2 3">
    <name type="scientific">Rugosimonospora africana</name>
    <dbReference type="NCBI Taxonomy" id="556532"/>
    <lineage>
        <taxon>Bacteria</taxon>
        <taxon>Bacillati</taxon>
        <taxon>Actinomycetota</taxon>
        <taxon>Actinomycetes</taxon>
        <taxon>Micromonosporales</taxon>
        <taxon>Micromonosporaceae</taxon>
        <taxon>Rugosimonospora</taxon>
    </lineage>
</organism>
<gene>
    <name evidence="2" type="ORF">Raf01_70480</name>
</gene>
<evidence type="ECO:0000313" key="3">
    <source>
        <dbReference type="Proteomes" id="UP000642748"/>
    </source>
</evidence>
<dbReference type="EMBL" id="BONZ01000074">
    <property type="protein sequence ID" value="GIH18876.1"/>
    <property type="molecule type" value="Genomic_DNA"/>
</dbReference>
<protein>
    <submittedName>
        <fullName evidence="2">Uncharacterized protein</fullName>
    </submittedName>
</protein>
<reference evidence="2" key="1">
    <citation type="submission" date="2021-01" db="EMBL/GenBank/DDBJ databases">
        <title>Whole genome shotgun sequence of Rugosimonospora africana NBRC 104875.</title>
        <authorList>
            <person name="Komaki H."/>
            <person name="Tamura T."/>
        </authorList>
    </citation>
    <scope>NUCLEOTIDE SEQUENCE</scope>
    <source>
        <strain evidence="2">NBRC 104875</strain>
    </source>
</reference>